<dbReference type="STRING" id="3708.A0A078H571"/>
<dbReference type="PANTHER" id="PTHR35764">
    <property type="entry name" value="PROTEIN SHORTAGE IN CHIASMATA 1"/>
    <property type="match status" value="1"/>
</dbReference>
<proteinExistence type="predicted"/>
<feature type="compositionally biased region" description="Low complexity" evidence="1">
    <location>
        <begin position="1244"/>
        <end position="1257"/>
    </location>
</feature>
<dbReference type="InterPro" id="IPR038824">
    <property type="entry name" value="SHOC1-like"/>
</dbReference>
<organism evidence="2 3">
    <name type="scientific">Brassica napus</name>
    <name type="common">Rape</name>
    <dbReference type="NCBI Taxonomy" id="3708"/>
    <lineage>
        <taxon>Eukaryota</taxon>
        <taxon>Viridiplantae</taxon>
        <taxon>Streptophyta</taxon>
        <taxon>Embryophyta</taxon>
        <taxon>Tracheophyta</taxon>
        <taxon>Spermatophyta</taxon>
        <taxon>Magnoliopsida</taxon>
        <taxon>eudicotyledons</taxon>
        <taxon>Gunneridae</taxon>
        <taxon>Pentapetalae</taxon>
        <taxon>rosids</taxon>
        <taxon>malvids</taxon>
        <taxon>Brassicales</taxon>
        <taxon>Brassicaceae</taxon>
        <taxon>Brassiceae</taxon>
        <taxon>Brassica</taxon>
    </lineage>
</organism>
<dbReference type="EMBL" id="LK032297">
    <property type="protein sequence ID" value="CDY32587.1"/>
    <property type="molecule type" value="Genomic_DNA"/>
</dbReference>
<feature type="compositionally biased region" description="Basic and acidic residues" evidence="1">
    <location>
        <begin position="1258"/>
        <end position="1272"/>
    </location>
</feature>
<dbReference type="PaxDb" id="3708-A0A078H571"/>
<feature type="region of interest" description="Disordered" evidence="1">
    <location>
        <begin position="1244"/>
        <end position="1272"/>
    </location>
</feature>
<dbReference type="PANTHER" id="PTHR35764:SF1">
    <property type="entry name" value="PROTEIN SHORTAGE IN CHIASMATA 1"/>
    <property type="match status" value="1"/>
</dbReference>
<keyword evidence="3" id="KW-1185">Reference proteome</keyword>
<protein>
    <submittedName>
        <fullName evidence="2">BnaC03g15550D protein</fullName>
    </submittedName>
</protein>
<evidence type="ECO:0000313" key="3">
    <source>
        <dbReference type="Proteomes" id="UP000028999"/>
    </source>
</evidence>
<sequence length="1678" mass="188402">MRGRFLNIDYFSTPPSQVYEALGFLNLPAPDDFPAPLFRDPREEFLRFEPIEGFSLPIDNLPIGDALSKFLSDVVPDRVTVDYGAFEMDYSSLGDELRFILGRGDPQFLEKSEGEATEEKVTLDLNIVQLETPEMDLEMENKLSSNIEDLQCLSKVLEIENEPVKFEESDVILQNSSDIKQKIYSVDCISSDYFTENSTSVKEDECFRKNRPWFRDAVFPLLEVDEVNLNELSSLSMLDKIFSVLETIEPRDLDTESSLVINPKELIGSKDYDLLDILSTDCYSNKSVQSDVVPEEIDIVTILEIPNPEESFQFEQGKLAVDVVSVDFEEVQILDVEISDVFGSFLSLPQAAEPEICPGMFSEEMNFKNFDELVVSSELAFADDAFKSMPTPILNDYEITRSLELIYENYLSKIKPQEFPASNDIYLPLNLLEETKHNHEAHFCDYLSEEIVTCNIDYDLESLEGDRWVYDFVLSEDVFCEPLVERCTEPFYGISTLDEHPPVNTSHGLLERLCPETGSRDCGRDDYAKKAALVFKSMSAFDDLTFFMDPQKAVIEENLESRVEAAKTANHKITSTDSKASCVSAGMHPSSKTEDMKVHSVRPSENILALVRDFEKSYLTLVKDEQELISTLSEDKLKLLSISKGKLIDCIRKANVHKTPSADDKTFTFALLLAIKQMSWYLCFFGIRVAYLYLNKLCRSSNPMKLGLHTLYSSFESEHMSTERDITRSHPSLAVIQGILQSKVVRGNSKALLLAEKVFWSSLKRLLVSMGLSYNELNSPSPSGNQLNLNEATASCSLPTTDCLLVAYERISPSFPVENFSVIVEYGGPNASPRVSSPLKLDSFPCFHFIKVELDMSSASGQLSAGVTVPYSLKMQNSTFKLSNNKDHISRLYYELPISLIMFSVCTSSTLCTVESKIVHISSIAVCNITVCLNVHVPNMNLVLNFNGDEFEMKTGWLEEVLNFVPLDSLCSAESSESTKESKFDSVPQESRRKIWINEHGVLSDQRGVIVVNTKTVDKEMIISRRSTYQKVLAMEKEGVQVVERDSDLLVDLMLSPAICLVWYDCGKVSKKSDATFGASSSSLSWIGDIATNVLTSLSFGFSTCVMVFEGEPTCLATVMDSSDELYAAAGSLGINLQIFCSSSADLTDEIILRCIKSSVKSSQVHAKMPESESLAESFLTKFPSVNPLTAHVILSSSRSLLEFMKLPHSNKVQMLQKYHVPEESVELFSSLCRYGAREDSKSVMTDSASSVSSGADSDTHHLNVHSDSKRKQYITGKDETYMEDSVHCVPSTEFAGSKRKPSGDFQLDDPWSSRDHEMFHFDPVTEFPDARLKPSGIIHPNDSWPSKDPERFENKSGPGSSSKDTFWETDFGVEDNLPGFESWSFPVTDESMSQNRGRKFPVMGKANLHDTRNSENFMGDYKGEVINIEDSKFLEEDFPLSPGYNRFSPVVSDVAEDPRKSKSARKLSFSEPIQPIFPTSAEINFSSERLPSGSTTPWRGYVDKFPAKRQRTLLEEVLTRRSAVSTTDHPFQEEISHFGGSPLSNAIRSPDPVQGSPWTVDFLNRVRERSTERKQQLSLLSHLTPSTLETRCDPKKPNIKRKSPSIIEFFKHKGGNARSSRVSEERKQKRFKNSSASPQNERFDSLLRSYTPVDKRAKQSLSFAGNGSGGQTKLVWK</sequence>
<gene>
    <name evidence="2" type="primary">BnaC03g15550D</name>
    <name evidence="2" type="ORF">GSBRNA2T00052603001</name>
</gene>
<reference evidence="2 3" key="1">
    <citation type="journal article" date="2014" name="Science">
        <title>Plant genetics. Early allopolyploid evolution in the post-Neolithic Brassica napus oilseed genome.</title>
        <authorList>
            <person name="Chalhoub B."/>
            <person name="Denoeud F."/>
            <person name="Liu S."/>
            <person name="Parkin I.A."/>
            <person name="Tang H."/>
            <person name="Wang X."/>
            <person name="Chiquet J."/>
            <person name="Belcram H."/>
            <person name="Tong C."/>
            <person name="Samans B."/>
            <person name="Correa M."/>
            <person name="Da Silva C."/>
            <person name="Just J."/>
            <person name="Falentin C."/>
            <person name="Koh C.S."/>
            <person name="Le Clainche I."/>
            <person name="Bernard M."/>
            <person name="Bento P."/>
            <person name="Noel B."/>
            <person name="Labadie K."/>
            <person name="Alberti A."/>
            <person name="Charles M."/>
            <person name="Arnaud D."/>
            <person name="Guo H."/>
            <person name="Daviaud C."/>
            <person name="Alamery S."/>
            <person name="Jabbari K."/>
            <person name="Zhao M."/>
            <person name="Edger P.P."/>
            <person name="Chelaifa H."/>
            <person name="Tack D."/>
            <person name="Lassalle G."/>
            <person name="Mestiri I."/>
            <person name="Schnel N."/>
            <person name="Le Paslier M.C."/>
            <person name="Fan G."/>
            <person name="Renault V."/>
            <person name="Bayer P.E."/>
            <person name="Golicz A.A."/>
            <person name="Manoli S."/>
            <person name="Lee T.H."/>
            <person name="Thi V.H."/>
            <person name="Chalabi S."/>
            <person name="Hu Q."/>
            <person name="Fan C."/>
            <person name="Tollenaere R."/>
            <person name="Lu Y."/>
            <person name="Battail C."/>
            <person name="Shen J."/>
            <person name="Sidebottom C.H."/>
            <person name="Wang X."/>
            <person name="Canaguier A."/>
            <person name="Chauveau A."/>
            <person name="Berard A."/>
            <person name="Deniot G."/>
            <person name="Guan M."/>
            <person name="Liu Z."/>
            <person name="Sun F."/>
            <person name="Lim Y.P."/>
            <person name="Lyons E."/>
            <person name="Town C.D."/>
            <person name="Bancroft I."/>
            <person name="Wang X."/>
            <person name="Meng J."/>
            <person name="Ma J."/>
            <person name="Pires J.C."/>
            <person name="King G.J."/>
            <person name="Brunel D."/>
            <person name="Delourme R."/>
            <person name="Renard M."/>
            <person name="Aury J.M."/>
            <person name="Adams K.L."/>
            <person name="Batley J."/>
            <person name="Snowdon R.J."/>
            <person name="Tost J."/>
            <person name="Edwards D."/>
            <person name="Zhou Y."/>
            <person name="Hua W."/>
            <person name="Sharpe A.G."/>
            <person name="Paterson A.H."/>
            <person name="Guan C."/>
            <person name="Wincker P."/>
        </authorList>
    </citation>
    <scope>NUCLEOTIDE SEQUENCE [LARGE SCALE GENOMIC DNA]</scope>
    <source>
        <strain evidence="3">cv. Darmor-bzh</strain>
    </source>
</reference>
<name>A0A078H571_BRANA</name>
<dbReference type="Proteomes" id="UP000028999">
    <property type="component" value="Unassembled WGS sequence"/>
</dbReference>
<dbReference type="GO" id="GO:0000712">
    <property type="term" value="P:resolution of meiotic recombination intermediates"/>
    <property type="evidence" value="ECO:0000318"/>
    <property type="project" value="GO_Central"/>
</dbReference>
<feature type="region of interest" description="Disordered" evidence="1">
    <location>
        <begin position="1615"/>
        <end position="1650"/>
    </location>
</feature>
<evidence type="ECO:0000256" key="1">
    <source>
        <dbReference type="SAM" id="MobiDB-lite"/>
    </source>
</evidence>
<feature type="region of interest" description="Disordered" evidence="1">
    <location>
        <begin position="1331"/>
        <end position="1367"/>
    </location>
</feature>
<dbReference type="Gramene" id="CDY32587">
    <property type="protein sequence ID" value="CDY32587"/>
    <property type="gene ID" value="GSBRNA2T00052603001"/>
</dbReference>
<accession>A0A078H571</accession>
<evidence type="ECO:0000313" key="2">
    <source>
        <dbReference type="EMBL" id="CDY32587.1"/>
    </source>
</evidence>
<dbReference type="OMA" id="TTENADY"/>
<feature type="compositionally biased region" description="Basic and acidic residues" evidence="1">
    <location>
        <begin position="1346"/>
        <end position="1355"/>
    </location>
</feature>